<dbReference type="InterPro" id="IPR026847">
    <property type="entry name" value="VPS13"/>
</dbReference>
<sequence>MLSLRPVKASIRRSFMPALRLDFETDARHSSLRTQLYRLQVDNQLMGAVFPVVFHPVAPPPSIALDSAPRPFVDISFIAKRNKRSDLVQITYCVMLVQEMNLSVDVGFVTELLRIFYPEAPGGITEEERLEKFSRDLEFLRWDFADSLEVPPGVVAYIEFLHVSPLKLHLSLSLTAGAEERKRGGGGAGEGAELPIESLNILLQNIGATLTDTHGLVFKMAYFQVSYEFSTLQKLLADATKHYTNQFIRQAYVLLLGLDVMGNPVALLRGLSEGVESLFYEPYQGAIHGPEEFVEGVAMGVKSFLGHAVGGAAGMASLITGSVGKGLAAVTLDEEFQRQRRADRNRPAGDLKESLARGGKGLLKGVVGGVTGIFTKPVEGARQDGAAGFFRGVAKGLVGAVTKPTGGVVDMASSTLDGIKRVAESVEEVYRVRPPRVIHPDGLVRPYCLRESTGNQVLQRVSGGRYGMTDEYRSHVALAPNMKKSLFITSRRVMYITKDLLDQYNTEWDHPHGDVKSATRSQNTITITLKEARRVGVNLRTHETVTLHSHHAAQWVLDKISEARAAWDADSVREMSTAGFRTA</sequence>
<protein>
    <submittedName>
        <fullName evidence="4">Vacuolar protein sorting-associated protein 13A-like</fullName>
    </submittedName>
</protein>
<comment type="similarity">
    <text evidence="1">Belongs to the VPS13 family.</text>
</comment>
<dbReference type="GO" id="GO:0045053">
    <property type="term" value="P:protein retention in Golgi apparatus"/>
    <property type="evidence" value="ECO:0007669"/>
    <property type="project" value="TreeGrafter"/>
</dbReference>
<evidence type="ECO:0000313" key="3">
    <source>
        <dbReference type="Proteomes" id="UP001318040"/>
    </source>
</evidence>
<keyword evidence="3" id="KW-1185">Reference proteome</keyword>
<dbReference type="Proteomes" id="UP001318040">
    <property type="component" value="Unplaced"/>
</dbReference>
<evidence type="ECO:0000259" key="2">
    <source>
        <dbReference type="Pfam" id="PF25037"/>
    </source>
</evidence>
<dbReference type="InterPro" id="IPR056748">
    <property type="entry name" value="VPS13-like_C"/>
</dbReference>
<dbReference type="PANTHER" id="PTHR16166:SF93">
    <property type="entry name" value="INTERMEMBRANE LIPID TRANSFER PROTEIN VPS13"/>
    <property type="match status" value="1"/>
</dbReference>
<evidence type="ECO:0000313" key="4">
    <source>
        <dbReference type="RefSeq" id="XP_032800701.1"/>
    </source>
</evidence>
<dbReference type="AlphaFoldDB" id="A0AAJ7SL71"/>
<dbReference type="PANTHER" id="PTHR16166">
    <property type="entry name" value="VACUOLAR PROTEIN SORTING-ASSOCIATED PROTEIN VPS13"/>
    <property type="match status" value="1"/>
</dbReference>
<dbReference type="RefSeq" id="XP_032800701.1">
    <property type="nucleotide sequence ID" value="XM_032944810.1"/>
</dbReference>
<proteinExistence type="inferred from homology"/>
<feature type="domain" description="Intermembrane lipid transfer protein VPS13-like C-terminal" evidence="2">
    <location>
        <begin position="432"/>
        <end position="532"/>
    </location>
</feature>
<name>A0AAJ7SL71_PETMA</name>
<dbReference type="KEGG" id="pmrn:116937716"/>
<evidence type="ECO:0000256" key="1">
    <source>
        <dbReference type="ARBA" id="ARBA00006545"/>
    </source>
</evidence>
<dbReference type="Pfam" id="PF25037">
    <property type="entry name" value="VPS13_C"/>
    <property type="match status" value="1"/>
</dbReference>
<gene>
    <name evidence="4" type="primary">LOC116937716</name>
</gene>
<accession>A0AAJ7SL71</accession>
<dbReference type="GO" id="GO:0006623">
    <property type="term" value="P:protein targeting to vacuole"/>
    <property type="evidence" value="ECO:0007669"/>
    <property type="project" value="TreeGrafter"/>
</dbReference>
<reference evidence="4" key="1">
    <citation type="submission" date="2025-08" db="UniProtKB">
        <authorList>
            <consortium name="RefSeq"/>
        </authorList>
    </citation>
    <scope>IDENTIFICATION</scope>
    <source>
        <tissue evidence="4">Sperm</tissue>
    </source>
</reference>
<organism evidence="3 4">
    <name type="scientific">Petromyzon marinus</name>
    <name type="common">Sea lamprey</name>
    <dbReference type="NCBI Taxonomy" id="7757"/>
    <lineage>
        <taxon>Eukaryota</taxon>
        <taxon>Metazoa</taxon>
        <taxon>Chordata</taxon>
        <taxon>Craniata</taxon>
        <taxon>Vertebrata</taxon>
        <taxon>Cyclostomata</taxon>
        <taxon>Hyperoartia</taxon>
        <taxon>Petromyzontiformes</taxon>
        <taxon>Petromyzontidae</taxon>
        <taxon>Petromyzon</taxon>
    </lineage>
</organism>